<organism evidence="9 10">
    <name type="scientific">Evansella caseinilytica</name>
    <dbReference type="NCBI Taxonomy" id="1503961"/>
    <lineage>
        <taxon>Bacteria</taxon>
        <taxon>Bacillati</taxon>
        <taxon>Bacillota</taxon>
        <taxon>Bacilli</taxon>
        <taxon>Bacillales</taxon>
        <taxon>Bacillaceae</taxon>
        <taxon>Evansella</taxon>
    </lineage>
</organism>
<evidence type="ECO:0000313" key="9">
    <source>
        <dbReference type="EMBL" id="SDZ60708.1"/>
    </source>
</evidence>
<dbReference type="Pfam" id="PF13726">
    <property type="entry name" value="Na_H_antiport_2"/>
    <property type="match status" value="1"/>
</dbReference>
<evidence type="ECO:0008006" key="11">
    <source>
        <dbReference type="Google" id="ProtNLM"/>
    </source>
</evidence>
<dbReference type="Pfam" id="PF03553">
    <property type="entry name" value="Na_H_antiporter"/>
    <property type="match status" value="1"/>
</dbReference>
<dbReference type="STRING" id="1503961.SAMN05421736_12094"/>
<feature type="transmembrane region" description="Helical" evidence="6">
    <location>
        <begin position="300"/>
        <end position="319"/>
    </location>
</feature>
<protein>
    <recommendedName>
        <fullName evidence="11">Sodium:proton antiporter</fullName>
    </recommendedName>
</protein>
<keyword evidence="5 6" id="KW-0472">Membrane</keyword>
<feature type="domain" description="Putative Na+/H+ antiporter N-terminal" evidence="8">
    <location>
        <begin position="2"/>
        <end position="87"/>
    </location>
</feature>
<dbReference type="GO" id="GO:0005886">
    <property type="term" value="C:plasma membrane"/>
    <property type="evidence" value="ECO:0007669"/>
    <property type="project" value="UniProtKB-SubCell"/>
</dbReference>
<keyword evidence="2" id="KW-1003">Cell membrane</keyword>
<dbReference type="AlphaFoldDB" id="A0A1H3UEA3"/>
<evidence type="ECO:0000259" key="7">
    <source>
        <dbReference type="Pfam" id="PF03553"/>
    </source>
</evidence>
<feature type="domain" description="Na+/H+ antiporter NhaC-like C-terminal" evidence="7">
    <location>
        <begin position="151"/>
        <end position="443"/>
    </location>
</feature>
<keyword evidence="10" id="KW-1185">Reference proteome</keyword>
<feature type="transmembrane region" description="Helical" evidence="6">
    <location>
        <begin position="339"/>
        <end position="358"/>
    </location>
</feature>
<evidence type="ECO:0000313" key="10">
    <source>
        <dbReference type="Proteomes" id="UP000198935"/>
    </source>
</evidence>
<feature type="transmembrane region" description="Helical" evidence="6">
    <location>
        <begin position="261"/>
        <end position="279"/>
    </location>
</feature>
<feature type="transmembrane region" description="Helical" evidence="6">
    <location>
        <begin position="234"/>
        <end position="255"/>
    </location>
</feature>
<dbReference type="OrthoDB" id="9772446at2"/>
<evidence type="ECO:0000256" key="3">
    <source>
        <dbReference type="ARBA" id="ARBA00022692"/>
    </source>
</evidence>
<sequence length="449" mass="47606">MNAVVLAVLVMILLSLFRIHVVVAMVTGALAGGLAAGFTLNESLDLFGAGLGSNAGVALSYAMLGAFAVSINYTGLPNLIVTKVLSIVGNKGDTQARKLSKALILFIILVVSVSSQNIIPIHIAFIPILIPPLIKVFNALMIDRRAVATIMTFGLKAPYIFLPFGFGLMFHEIIQRNMEESGMIIEMSLIPKALAIPVAGMLLGLIVAVFITYRKQRNYDHRAIGGGENESGNDFSYTLPSAIFGLLSILAVMVLQYITESMIFSAFIGLAVLYVYFALRRWKGAEKLSDTETLMTNGMKMMAFIAFVMLAAGGFAEVIRQTGHVDSLVVTVAGWLGDSKGLAALMMLLVGLLITMGIGSSFSTIPIIAVIFVPLAEAIGFSPLATIALIGTAGALGDAGSPASDSTLGPTAGLNVDGQHQHIWDTCVPTFVHLNVPLIIFGWIAAMIL</sequence>
<feature type="transmembrane region" description="Helical" evidence="6">
    <location>
        <begin position="153"/>
        <end position="174"/>
    </location>
</feature>
<keyword evidence="3 6" id="KW-0812">Transmembrane</keyword>
<evidence type="ECO:0000256" key="1">
    <source>
        <dbReference type="ARBA" id="ARBA00004651"/>
    </source>
</evidence>
<evidence type="ECO:0000256" key="2">
    <source>
        <dbReference type="ARBA" id="ARBA00022475"/>
    </source>
</evidence>
<evidence type="ECO:0000256" key="4">
    <source>
        <dbReference type="ARBA" id="ARBA00022989"/>
    </source>
</evidence>
<feature type="transmembrane region" description="Helical" evidence="6">
    <location>
        <begin position="194"/>
        <end position="213"/>
    </location>
</feature>
<evidence type="ECO:0000256" key="6">
    <source>
        <dbReference type="SAM" id="Phobius"/>
    </source>
</evidence>
<proteinExistence type="predicted"/>
<accession>A0A1H3UEA3</accession>
<gene>
    <name evidence="9" type="ORF">SAMN05421736_12094</name>
</gene>
<dbReference type="EMBL" id="FNPI01000020">
    <property type="protein sequence ID" value="SDZ60708.1"/>
    <property type="molecule type" value="Genomic_DNA"/>
</dbReference>
<name>A0A1H3UEA3_9BACI</name>
<dbReference type="Proteomes" id="UP000198935">
    <property type="component" value="Unassembled WGS sequence"/>
</dbReference>
<dbReference type="InterPro" id="IPR018461">
    <property type="entry name" value="Na/H_Antiport_NhaC-like_C"/>
</dbReference>
<feature type="transmembrane region" description="Helical" evidence="6">
    <location>
        <begin position="365"/>
        <end position="390"/>
    </location>
</feature>
<feature type="transmembrane region" description="Helical" evidence="6">
    <location>
        <begin position="102"/>
        <end position="119"/>
    </location>
</feature>
<evidence type="ECO:0000256" key="5">
    <source>
        <dbReference type="ARBA" id="ARBA00023136"/>
    </source>
</evidence>
<evidence type="ECO:0000259" key="8">
    <source>
        <dbReference type="Pfam" id="PF13726"/>
    </source>
</evidence>
<feature type="transmembrane region" description="Helical" evidence="6">
    <location>
        <begin position="430"/>
        <end position="448"/>
    </location>
</feature>
<dbReference type="PANTHER" id="PTHR37821:SF1">
    <property type="entry name" value="AMINO ACID TRANSPORTER YUIF-RELATED"/>
    <property type="match status" value="1"/>
</dbReference>
<keyword evidence="4 6" id="KW-1133">Transmembrane helix</keyword>
<dbReference type="InterPro" id="IPR052576">
    <property type="entry name" value="AA_Transporter-Related"/>
</dbReference>
<dbReference type="PANTHER" id="PTHR37821">
    <property type="entry name" value="AMINO ACID TRANSPORTER YUIF-RELATED"/>
    <property type="match status" value="1"/>
</dbReference>
<feature type="transmembrane region" description="Helical" evidence="6">
    <location>
        <begin position="125"/>
        <end position="141"/>
    </location>
</feature>
<feature type="transmembrane region" description="Helical" evidence="6">
    <location>
        <begin position="59"/>
        <end position="81"/>
    </location>
</feature>
<reference evidence="10" key="1">
    <citation type="submission" date="2016-10" db="EMBL/GenBank/DDBJ databases">
        <authorList>
            <person name="Varghese N."/>
            <person name="Submissions S."/>
        </authorList>
    </citation>
    <scope>NUCLEOTIDE SEQUENCE [LARGE SCALE GENOMIC DNA]</scope>
    <source>
        <strain evidence="10">SP</strain>
    </source>
</reference>
<dbReference type="InterPro" id="IPR032813">
    <property type="entry name" value="Na_H_antiport_N"/>
</dbReference>
<comment type="subcellular location">
    <subcellularLocation>
        <location evidence="1">Cell membrane</location>
        <topology evidence="1">Multi-pass membrane protein</topology>
    </subcellularLocation>
</comment>